<comment type="caution">
    <text evidence="2">The sequence shown here is derived from an EMBL/GenBank/DDBJ whole genome shotgun (WGS) entry which is preliminary data.</text>
</comment>
<reference evidence="2 3" key="1">
    <citation type="submission" date="2020-08" db="EMBL/GenBank/DDBJ databases">
        <title>Sequencing the genomes of 1000 actinobacteria strains.</title>
        <authorList>
            <person name="Klenk H.-P."/>
        </authorList>
    </citation>
    <scope>NUCLEOTIDE SEQUENCE [LARGE SCALE GENOMIC DNA]</scope>
    <source>
        <strain evidence="2 3">DSM 12511</strain>
    </source>
</reference>
<accession>A0A7X0FMG9</accession>
<organism evidence="2 3">
    <name type="scientific">Microbacterium thalassium</name>
    <dbReference type="NCBI Taxonomy" id="362649"/>
    <lineage>
        <taxon>Bacteria</taxon>
        <taxon>Bacillati</taxon>
        <taxon>Actinomycetota</taxon>
        <taxon>Actinomycetes</taxon>
        <taxon>Micrococcales</taxon>
        <taxon>Microbacteriaceae</taxon>
        <taxon>Microbacterium</taxon>
    </lineage>
</organism>
<evidence type="ECO:0000313" key="3">
    <source>
        <dbReference type="Proteomes" id="UP000537775"/>
    </source>
</evidence>
<dbReference type="AlphaFoldDB" id="A0A7X0FMG9"/>
<feature type="domain" description="GPI inositol-deacylase PGAP1-like alpha/beta" evidence="1">
    <location>
        <begin position="81"/>
        <end position="151"/>
    </location>
</feature>
<dbReference type="SUPFAM" id="SSF53474">
    <property type="entry name" value="alpha/beta-Hydrolases"/>
    <property type="match status" value="1"/>
</dbReference>
<dbReference type="InterPro" id="IPR029058">
    <property type="entry name" value="AB_hydrolase_fold"/>
</dbReference>
<dbReference type="Pfam" id="PF07819">
    <property type="entry name" value="PGAP1"/>
    <property type="match status" value="1"/>
</dbReference>
<gene>
    <name evidence="2" type="ORF">HD594_000517</name>
</gene>
<proteinExistence type="predicted"/>
<dbReference type="Proteomes" id="UP000537775">
    <property type="component" value="Unassembled WGS sequence"/>
</dbReference>
<sequence length="492" mass="52142">MTSTMLGLPPAAVAESGCPQPQGNLAGKNVAVLVHGWLGTEMTDAEPILQSALGSDWRVVTFDYKALNTLWPSSSTVIDCLRLYARNAQTLTGKTVPSIYFAGHSMGGLMARFSFEPNSEDADVVGGVVTIDTPHAGSPWGASMLGQFYQASQNWTGGGDAAKCLALHHPGALPSGCGYPPALADNVPIAQVAGNATLTRTYFMTGRQEVDIMSDGIVWLDSQVGYARSLDTAPTNAVEGSYVVRCDYGWGPAVATASTLFSGIGSASTASYRWWTGETFNLIQSGSPTITADKNAIAVLAALGSQASCGHTKIKTNPEALSAVAGYLKDWAAAANRWVITGDGIGPVQRNSTLDELRENLDIDYLDVCYWVQKAEPIGTKHDTWNMFVWDQGTSSGRYDLLIVRSKFDDAGAPIFGADAPMLANGISLGSSSAELRAAGINDDGYGDPLGGPASLFWSYPDRGVNILIETFNDRVTQIAVGTDFLYGEWCS</sequence>
<evidence type="ECO:0000259" key="1">
    <source>
        <dbReference type="Pfam" id="PF07819"/>
    </source>
</evidence>
<dbReference type="InterPro" id="IPR012908">
    <property type="entry name" value="PGAP1-ab_dom-like"/>
</dbReference>
<dbReference type="EMBL" id="JACHML010000001">
    <property type="protein sequence ID" value="MBB6390204.1"/>
    <property type="molecule type" value="Genomic_DNA"/>
</dbReference>
<dbReference type="Gene3D" id="3.40.50.1820">
    <property type="entry name" value="alpha/beta hydrolase"/>
    <property type="match status" value="1"/>
</dbReference>
<keyword evidence="3" id="KW-1185">Reference proteome</keyword>
<name>A0A7X0FMG9_9MICO</name>
<dbReference type="RefSeq" id="WP_184749461.1">
    <property type="nucleotide sequence ID" value="NZ_BAAAJR010000003.1"/>
</dbReference>
<dbReference type="GO" id="GO:0016788">
    <property type="term" value="F:hydrolase activity, acting on ester bonds"/>
    <property type="evidence" value="ECO:0007669"/>
    <property type="project" value="InterPro"/>
</dbReference>
<protein>
    <recommendedName>
        <fullName evidence="1">GPI inositol-deacylase PGAP1-like alpha/beta domain-containing protein</fullName>
    </recommendedName>
</protein>
<evidence type="ECO:0000313" key="2">
    <source>
        <dbReference type="EMBL" id="MBB6390204.1"/>
    </source>
</evidence>